<evidence type="ECO:0008006" key="3">
    <source>
        <dbReference type="Google" id="ProtNLM"/>
    </source>
</evidence>
<proteinExistence type="predicted"/>
<sequence>MNSSFWRPDTNQKRAILFMEALGLIHDLGKLSDTFLQSQEPNSTLEYIHNLLVDPRQIDIYKNHRPIPNNKASSMIAEWLRDAGGKPAAFQERPDLTSLLLNLQFDDWTGTKYCLAELMPLVARPALARKTPSSEWGKVLGKEMTPGLLIGYLHGVAHFEKQGDPDDKNKQPYSAVFRATPFGLEDRIETGKNELTTTLKYLPLSNIEPITSNQRRDWLRAMEENMKRGLADTRRPHNEVSLWDWGYMTATLAKAAAAWIFKNGWPRDNDLGKIPYRTLCITLNRLVLYSRCDKIGDLLGVRQVLDEAYRKVQRLLEEEYALANRFYRDETGEYYLFPDLGYSNEEMIALREAIQAQFPPDLRPQVHLGEPVTAGQLDDSNPSAVRKLVAEPRGQSMQEHTMRAGNNLCLFEWEWGNGRPENAEICSACGVYPIGYPREGSSHDLERSLSYWATQAEAQRLQVCRVCLDRRRRRAEDWAKNNFQGTIWIDEVADDNGLVALFVGKFGLEGWLDGSLVSTIKVTHNEVKYPSPARLYRIVETCRSFWQQVTDDLTRKTVGQRPFRLALYPATNEVSKLGNFHAYELKADSIALSVIWDKSHRRFLTIENLTYLASRCRIPEDALMDKLRGNNLHVVEPSEFLSPARTSAKVRVERVDKLNGYTPTIPLLAEPSVYMAMVPAVKALELARNVKRKYEEEMGRVRDRLPIYLGLVFFRRHTPLRAVLEAGRAMLNMDGGDKWEGWRLVDKNLNNGVCELAFDNGITWKVPTVAGDGQTRDEWYPRMYEGDSRDSKKVKHVNDLRVRNPQIPPDKGWKVWVKPSRFDFEFLDTNSRRFEIYYDQNGRRPRRTRPFYLEDLDRLDTLWTLLKLKLPAKAQRYQVIRTIEDTRQKWYGRDREEDSWHDPVFQQFVADTLAQAAWPKTWKWTEIEQDPQKKQLIEAGVKGELADLAELYMEILKE</sequence>
<reference evidence="2" key="1">
    <citation type="journal article" date="2008" name="Genome Res.">
        <title>The genome of Pelotomaculum thermopropionicum reveals niche-associated evolution in anaerobic microbiota.</title>
        <authorList>
            <person name="Kosaka T."/>
            <person name="Kato S."/>
            <person name="Shimoyama T."/>
            <person name="Ishii S."/>
            <person name="Abe T."/>
            <person name="Watanabe K."/>
        </authorList>
    </citation>
    <scope>NUCLEOTIDE SEQUENCE [LARGE SCALE GENOMIC DNA]</scope>
    <source>
        <strain evidence="2">DSM 13744 / JCM 10971 / SI</strain>
    </source>
</reference>
<dbReference type="STRING" id="370438.PTH_0709"/>
<dbReference type="AlphaFoldDB" id="A5D4F9"/>
<name>A5D4F9_PELTS</name>
<evidence type="ECO:0000313" key="2">
    <source>
        <dbReference type="Proteomes" id="UP000006556"/>
    </source>
</evidence>
<dbReference type="Proteomes" id="UP000006556">
    <property type="component" value="Chromosome"/>
</dbReference>
<dbReference type="EMBL" id="AP009389">
    <property type="protein sequence ID" value="BAF58890.1"/>
    <property type="molecule type" value="Genomic_DNA"/>
</dbReference>
<dbReference type="KEGG" id="pth:PTH_0709"/>
<keyword evidence="2" id="KW-1185">Reference proteome</keyword>
<dbReference type="eggNOG" id="COG1353">
    <property type="taxonomic scope" value="Bacteria"/>
</dbReference>
<dbReference type="HOGENOM" id="CLU_007515_0_0_9"/>
<organism evidence="1 2">
    <name type="scientific">Pelotomaculum thermopropionicum (strain DSM 13744 / JCM 10971 / SI)</name>
    <dbReference type="NCBI Taxonomy" id="370438"/>
    <lineage>
        <taxon>Bacteria</taxon>
        <taxon>Bacillati</taxon>
        <taxon>Bacillota</taxon>
        <taxon>Clostridia</taxon>
        <taxon>Eubacteriales</taxon>
        <taxon>Desulfotomaculaceae</taxon>
        <taxon>Pelotomaculum</taxon>
    </lineage>
</organism>
<accession>A5D4F9</accession>
<gene>
    <name evidence="1" type="ordered locus">PTH_0709</name>
</gene>
<evidence type="ECO:0000313" key="1">
    <source>
        <dbReference type="EMBL" id="BAF58890.1"/>
    </source>
</evidence>
<protein>
    <recommendedName>
        <fullName evidence="3">CRISPR-associated protein Csx11</fullName>
    </recommendedName>
</protein>